<dbReference type="RefSeq" id="XP_055861151.1">
    <property type="nucleotide sequence ID" value="XM_056005176.1"/>
</dbReference>
<dbReference type="Pfam" id="PF00646">
    <property type="entry name" value="F-box"/>
    <property type="match status" value="1"/>
</dbReference>
<protein>
    <submittedName>
        <fullName evidence="3">Uncharacterized protein LOC106068395 isoform X2</fullName>
    </submittedName>
</protein>
<evidence type="ECO:0000259" key="1">
    <source>
        <dbReference type="Pfam" id="PF00646"/>
    </source>
</evidence>
<reference evidence="3" key="1">
    <citation type="submission" date="2025-08" db="UniProtKB">
        <authorList>
            <consortium name="RefSeq"/>
        </authorList>
    </citation>
    <scope>IDENTIFICATION</scope>
</reference>
<accession>A0A9W2YEQ7</accession>
<dbReference type="GeneID" id="106068395"/>
<sequence length="453" mass="51952">MEEKQAPKRMKLADDNGLDLHTPRNVMLNNEPDWSLLPYTVLKCIYSLLPRRHQCNMSLACRNWFEHFKASSISRTLILNFNGVDDSMAMRFFKGIFPRGLLYLNIDCRESDGRPRIDEWDSLEYLLMMMKRMLTLRVEKLVCLRLANMSRMIKDYTEKGKRKDLVMALRGFISNQRQLRVLNLSCAGLKLQHGSEVIAKAGRNCGSKIKKLIIDDLFSMDNEDEDFTDQLSTVLLEPLRYYTGLTSLACSYQNLSPEILNVLATSGVLKLLRVYVVKVMDPGHMTTGDWENLQASCPQLEAHFICTNAIDYQTFWSMMIPGIPLTIFRWTIEEDFLDENWSEETLARGLFHLSRTLPGNIRHVSVSLQVAASHIACLFNGILYDCANIETLSIDVPEKTENAIEFKKLLMHNIVEYSSGRTNLREFQYNGRTETIIKQTENGKESSTSGVNV</sequence>
<dbReference type="InterPro" id="IPR036047">
    <property type="entry name" value="F-box-like_dom_sf"/>
</dbReference>
<organism evidence="2 3">
    <name type="scientific">Biomphalaria glabrata</name>
    <name type="common">Bloodfluke planorb</name>
    <name type="synonym">Freshwater snail</name>
    <dbReference type="NCBI Taxonomy" id="6526"/>
    <lineage>
        <taxon>Eukaryota</taxon>
        <taxon>Metazoa</taxon>
        <taxon>Spiralia</taxon>
        <taxon>Lophotrochozoa</taxon>
        <taxon>Mollusca</taxon>
        <taxon>Gastropoda</taxon>
        <taxon>Heterobranchia</taxon>
        <taxon>Euthyneura</taxon>
        <taxon>Panpulmonata</taxon>
        <taxon>Hygrophila</taxon>
        <taxon>Lymnaeoidea</taxon>
        <taxon>Planorbidae</taxon>
        <taxon>Biomphalaria</taxon>
    </lineage>
</organism>
<name>A0A9W2YEQ7_BIOGL</name>
<gene>
    <name evidence="3" type="primary">LOC106068395</name>
</gene>
<dbReference type="InterPro" id="IPR032675">
    <property type="entry name" value="LRR_dom_sf"/>
</dbReference>
<dbReference type="Gene3D" id="3.80.10.10">
    <property type="entry name" value="Ribonuclease Inhibitor"/>
    <property type="match status" value="1"/>
</dbReference>
<dbReference type="Proteomes" id="UP001165740">
    <property type="component" value="Chromosome 12"/>
</dbReference>
<keyword evidence="2" id="KW-1185">Reference proteome</keyword>
<dbReference type="AlphaFoldDB" id="A0A9W2YEQ7"/>
<dbReference type="SUPFAM" id="SSF52047">
    <property type="entry name" value="RNI-like"/>
    <property type="match status" value="1"/>
</dbReference>
<evidence type="ECO:0000313" key="3">
    <source>
        <dbReference type="RefSeq" id="XP_055861151.1"/>
    </source>
</evidence>
<dbReference type="SUPFAM" id="SSF81383">
    <property type="entry name" value="F-box domain"/>
    <property type="match status" value="1"/>
</dbReference>
<feature type="domain" description="F-box" evidence="1">
    <location>
        <begin position="34"/>
        <end position="69"/>
    </location>
</feature>
<dbReference type="InterPro" id="IPR001810">
    <property type="entry name" value="F-box_dom"/>
</dbReference>
<evidence type="ECO:0000313" key="2">
    <source>
        <dbReference type="Proteomes" id="UP001165740"/>
    </source>
</evidence>
<proteinExistence type="predicted"/>